<dbReference type="Pfam" id="PF01494">
    <property type="entry name" value="FAD_binding_3"/>
    <property type="match status" value="1"/>
</dbReference>
<dbReference type="InterPro" id="IPR002938">
    <property type="entry name" value="FAD-bd"/>
</dbReference>
<dbReference type="RefSeq" id="WP_344791037.1">
    <property type="nucleotide sequence ID" value="NZ_BAABBV010000001.1"/>
</dbReference>
<protein>
    <submittedName>
        <fullName evidence="3">FAD-dependent oxidoreductase</fullName>
    </submittedName>
</protein>
<evidence type="ECO:0000259" key="2">
    <source>
        <dbReference type="Pfam" id="PF01494"/>
    </source>
</evidence>
<proteinExistence type="predicted"/>
<reference evidence="3" key="2">
    <citation type="submission" date="2023-12" db="EMBL/GenBank/DDBJ databases">
        <authorList>
            <person name="Sun Q."/>
            <person name="Inoue M."/>
        </authorList>
    </citation>
    <scope>NUCLEOTIDE SEQUENCE</scope>
    <source>
        <strain evidence="3">JCM 17590</strain>
    </source>
</reference>
<name>A0ABP7ZJ04_9MICO</name>
<dbReference type="PANTHER" id="PTHR43476:SF5">
    <property type="entry name" value="FAD-DEPENDENT MONOOXYGENASE"/>
    <property type="match status" value="1"/>
</dbReference>
<dbReference type="SUPFAM" id="SSF51905">
    <property type="entry name" value="FAD/NAD(P)-binding domain"/>
    <property type="match status" value="1"/>
</dbReference>
<reference evidence="3" key="1">
    <citation type="journal article" date="2014" name="Int. J. Syst. Evol. Microbiol.">
        <title>Complete genome of a new Firmicutes species belonging to the dominant human colonic microbiota ('Ruminococcus bicirculans') reveals two chromosomes and a selective capacity to utilize plant glucans.</title>
        <authorList>
            <consortium name="NISC Comparative Sequencing Program"/>
            <person name="Wegmann U."/>
            <person name="Louis P."/>
            <person name="Goesmann A."/>
            <person name="Henrissat B."/>
            <person name="Duncan S.H."/>
            <person name="Flint H.J."/>
        </authorList>
    </citation>
    <scope>NUCLEOTIDE SEQUENCE</scope>
    <source>
        <strain evidence="3">JCM 17590</strain>
    </source>
</reference>
<evidence type="ECO:0000256" key="1">
    <source>
        <dbReference type="ARBA" id="ARBA00023002"/>
    </source>
</evidence>
<keyword evidence="4" id="KW-1185">Reference proteome</keyword>
<dbReference type="PANTHER" id="PTHR43476">
    <property type="entry name" value="3-(3-HYDROXY-PHENYL)PROPIONATE/3-HYDROXYCINNAMIC ACID HYDROXYLASE"/>
    <property type="match status" value="1"/>
</dbReference>
<evidence type="ECO:0000313" key="3">
    <source>
        <dbReference type="EMBL" id="GAA4159504.1"/>
    </source>
</evidence>
<dbReference type="EMBL" id="BAABBV010000001">
    <property type="protein sequence ID" value="GAA4159504.1"/>
    <property type="molecule type" value="Genomic_DNA"/>
</dbReference>
<evidence type="ECO:0000313" key="4">
    <source>
        <dbReference type="Proteomes" id="UP001415169"/>
    </source>
</evidence>
<gene>
    <name evidence="3" type="ORF">GCM10022286_14020</name>
</gene>
<organism evidence="3 4">
    <name type="scientific">Gryllotalpicola daejeonensis</name>
    <dbReference type="NCBI Taxonomy" id="993087"/>
    <lineage>
        <taxon>Bacteria</taxon>
        <taxon>Bacillati</taxon>
        <taxon>Actinomycetota</taxon>
        <taxon>Actinomycetes</taxon>
        <taxon>Micrococcales</taxon>
        <taxon>Microbacteriaceae</taxon>
        <taxon>Gryllotalpicola</taxon>
    </lineage>
</organism>
<dbReference type="Proteomes" id="UP001415169">
    <property type="component" value="Unassembled WGS sequence"/>
</dbReference>
<sequence length="387" mass="41061">MSDTTCVIIGGGPAGMVAGLILARAGVRVTVLEKHADFLRDFRGDTVHPSTLQLLDELGLIDRFLALPHSEVHGLELHAADGGLVRVADFSRLRLARPYIAIAPQWDFLNLLAAAAADEATFELRMQSEVTGLIVEGGRVRGVRYRAPDGDHELRAPLTIAADGRDSLAPRRAKLPVRELPVPFDVWWFRVPTAATITDQVLPISGGGRQFIVIPREGYVQIANPIMKGADASLRALGAEPLCAAIAEALPQLAEGAARLTLDDVKLLNVRVSRLTRWFAHGLLCIGDSAHAMSPVGGVGVNLAVQDGVAAARVLAGPLAAGRVGARELRAIQRRRMLPAAVTQGVQGVLHRVLLPARCATAAASGRLAPCGSPSARCPRSAAFWRG</sequence>
<dbReference type="NCBIfam" id="NF004833">
    <property type="entry name" value="PRK06185.1-1"/>
    <property type="match status" value="1"/>
</dbReference>
<dbReference type="InterPro" id="IPR050631">
    <property type="entry name" value="PheA/TfdB_FAD_monoxygenase"/>
</dbReference>
<dbReference type="PRINTS" id="PR00420">
    <property type="entry name" value="RNGMNOXGNASE"/>
</dbReference>
<dbReference type="Gene3D" id="3.50.50.60">
    <property type="entry name" value="FAD/NAD(P)-binding domain"/>
    <property type="match status" value="2"/>
</dbReference>
<comment type="caution">
    <text evidence="3">The sequence shown here is derived from an EMBL/GenBank/DDBJ whole genome shotgun (WGS) entry which is preliminary data.</text>
</comment>
<dbReference type="InterPro" id="IPR036188">
    <property type="entry name" value="FAD/NAD-bd_sf"/>
</dbReference>
<keyword evidence="1" id="KW-0560">Oxidoreductase</keyword>
<feature type="domain" description="FAD-binding" evidence="2">
    <location>
        <begin position="4"/>
        <end position="327"/>
    </location>
</feature>
<accession>A0ABP7ZJ04</accession>